<dbReference type="EMBL" id="WKPI01000016">
    <property type="protein sequence ID" value="MSC33469.1"/>
    <property type="molecule type" value="Genomic_DNA"/>
</dbReference>
<dbReference type="OrthoDB" id="1691394at2"/>
<name>A0A6N7S751_9FIRM</name>
<evidence type="ECO:0008006" key="5">
    <source>
        <dbReference type="Google" id="ProtNLM"/>
    </source>
</evidence>
<keyword evidence="4" id="KW-1185">Reference proteome</keyword>
<gene>
    <name evidence="2" type="ORF">GKD88_10090</name>
    <name evidence="1" type="ORF">GKE08_10290</name>
</gene>
<dbReference type="AlphaFoldDB" id="A0A6N7S751"/>
<evidence type="ECO:0000313" key="1">
    <source>
        <dbReference type="EMBL" id="MSA89714.1"/>
    </source>
</evidence>
<dbReference type="Proteomes" id="UP000433575">
    <property type="component" value="Unassembled WGS sequence"/>
</dbReference>
<proteinExistence type="predicted"/>
<accession>A0A6N7S751</accession>
<evidence type="ECO:0000313" key="4">
    <source>
        <dbReference type="Proteomes" id="UP000480929"/>
    </source>
</evidence>
<protein>
    <recommendedName>
        <fullName evidence="5">Nucleoside 2-deoxyribosyltransferase</fullName>
    </recommendedName>
</protein>
<sequence length="173" mass="19444">MITVYLVGPLFTEADQRQRRLEGERLRRELTARHLEYQLISPIDLPLNEGGASTPEAIFEADYHYQCEATHVFFDLANEDTGSHMALGILLEKKLSGKPIHLYPVYSDSRIGRNQAAGLDCPIGYNAFVIGGLKANTIPVYFSFDQACDQFLKDLETPGWSLMSIKNGCFQIK</sequence>
<evidence type="ECO:0000313" key="2">
    <source>
        <dbReference type="EMBL" id="MSC33469.1"/>
    </source>
</evidence>
<reference evidence="3 4" key="1">
    <citation type="journal article" date="2019" name="Nat. Med.">
        <title>A library of human gut bacterial isolates paired with longitudinal multiomics data enables mechanistic microbiome research.</title>
        <authorList>
            <person name="Poyet M."/>
            <person name="Groussin M."/>
            <person name="Gibbons S.M."/>
            <person name="Avila-Pacheco J."/>
            <person name="Jiang X."/>
            <person name="Kearney S.M."/>
            <person name="Perrotta A.R."/>
            <person name="Berdy B."/>
            <person name="Zhao S."/>
            <person name="Lieberman T.D."/>
            <person name="Swanson P.K."/>
            <person name="Smith M."/>
            <person name="Roesemann S."/>
            <person name="Alexander J.E."/>
            <person name="Rich S.A."/>
            <person name="Livny J."/>
            <person name="Vlamakis H."/>
            <person name="Clish C."/>
            <person name="Bullock K."/>
            <person name="Deik A."/>
            <person name="Scott J."/>
            <person name="Pierce K.A."/>
            <person name="Xavier R.J."/>
            <person name="Alm E.J."/>
        </authorList>
    </citation>
    <scope>NUCLEOTIDE SEQUENCE [LARGE SCALE GENOMIC DNA]</scope>
    <source>
        <strain evidence="1 3">BIOML-A4</strain>
        <strain evidence="2 4">BIOML-A5</strain>
    </source>
</reference>
<dbReference type="Proteomes" id="UP000480929">
    <property type="component" value="Unassembled WGS sequence"/>
</dbReference>
<evidence type="ECO:0000313" key="3">
    <source>
        <dbReference type="Proteomes" id="UP000433575"/>
    </source>
</evidence>
<dbReference type="Gene3D" id="3.40.50.450">
    <property type="match status" value="1"/>
</dbReference>
<comment type="caution">
    <text evidence="1">The sequence shown here is derived from an EMBL/GenBank/DDBJ whole genome shotgun (WGS) entry which is preliminary data.</text>
</comment>
<dbReference type="EMBL" id="WKPJ01000014">
    <property type="protein sequence ID" value="MSA89714.1"/>
    <property type="molecule type" value="Genomic_DNA"/>
</dbReference>
<dbReference type="SUPFAM" id="SSF52309">
    <property type="entry name" value="N-(deoxy)ribosyltransferase-like"/>
    <property type="match status" value="1"/>
</dbReference>
<organism evidence="1 3">
    <name type="scientific">Holdemania massiliensis</name>
    <dbReference type="NCBI Taxonomy" id="1468449"/>
    <lineage>
        <taxon>Bacteria</taxon>
        <taxon>Bacillati</taxon>
        <taxon>Bacillota</taxon>
        <taxon>Erysipelotrichia</taxon>
        <taxon>Erysipelotrichales</taxon>
        <taxon>Erysipelotrichaceae</taxon>
        <taxon>Holdemania</taxon>
    </lineage>
</organism>
<dbReference type="RefSeq" id="WP_154238936.1">
    <property type="nucleotide sequence ID" value="NZ_CALJPI010000108.1"/>
</dbReference>